<comment type="subcellular location">
    <subcellularLocation>
        <location evidence="1">Cell membrane</location>
        <topology evidence="1">Multi-pass membrane protein</topology>
    </subcellularLocation>
</comment>
<keyword evidence="9" id="KW-0418">Kinase</keyword>
<evidence type="ECO:0000256" key="1">
    <source>
        <dbReference type="ARBA" id="ARBA00004651"/>
    </source>
</evidence>
<sequence>MENQVTNNNDEIEIDLGEVFHLVISKLGVIILSGILLGVLSIIGTMLFITPKYESTTKIMVLNKQDNNTLTSADMQTSTQLTKDYAELIQSRTVLEGVIAQLNLDMTYKEMLNKVSVETSSDSRIVSISVTDEDPYTASEIANAVRDMAAEHIQSVMDIEAVNVVDTANIPNEKASPSLAKNGVIGGLLGVIIAMAAVIIIYLTNDTIKVEEDVERYLGLSVLGSIPFSEKESRSKKKKSRKRR</sequence>
<keyword evidence="6 7" id="KW-0472">Membrane</keyword>
<evidence type="ECO:0000256" key="4">
    <source>
        <dbReference type="ARBA" id="ARBA00022692"/>
    </source>
</evidence>
<evidence type="ECO:0000256" key="5">
    <source>
        <dbReference type="ARBA" id="ARBA00022989"/>
    </source>
</evidence>
<evidence type="ECO:0000256" key="7">
    <source>
        <dbReference type="SAM" id="Phobius"/>
    </source>
</evidence>
<organism evidence="9 10">
    <name type="scientific">Blautia segnis</name>
    <dbReference type="NCBI Taxonomy" id="2763030"/>
    <lineage>
        <taxon>Bacteria</taxon>
        <taxon>Bacillati</taxon>
        <taxon>Bacillota</taxon>
        <taxon>Clostridia</taxon>
        <taxon>Lachnospirales</taxon>
        <taxon>Lachnospiraceae</taxon>
        <taxon>Blautia</taxon>
    </lineage>
</organism>
<dbReference type="PANTHER" id="PTHR32309">
    <property type="entry name" value="TYROSINE-PROTEIN KINASE"/>
    <property type="match status" value="1"/>
</dbReference>
<keyword evidence="4 7" id="KW-0812">Transmembrane</keyword>
<keyword evidence="10" id="KW-1185">Reference proteome</keyword>
<evidence type="ECO:0000256" key="6">
    <source>
        <dbReference type="ARBA" id="ARBA00023136"/>
    </source>
</evidence>
<dbReference type="AlphaFoldDB" id="A0A8I0DPL7"/>
<accession>A0A8I0DPL7</accession>
<dbReference type="Proteomes" id="UP000652847">
    <property type="component" value="Unassembled WGS sequence"/>
</dbReference>
<proteinExistence type="inferred from homology"/>
<comment type="similarity">
    <text evidence="2">Belongs to the CpsC/CapA family.</text>
</comment>
<name>A0A8I0DPL7_9FIRM</name>
<evidence type="ECO:0000313" key="9">
    <source>
        <dbReference type="EMBL" id="MBC5651769.1"/>
    </source>
</evidence>
<protein>
    <submittedName>
        <fullName evidence="9">Protein-tyrosine kinase</fullName>
    </submittedName>
</protein>
<dbReference type="GO" id="GO:0004713">
    <property type="term" value="F:protein tyrosine kinase activity"/>
    <property type="evidence" value="ECO:0007669"/>
    <property type="project" value="UniProtKB-KW"/>
</dbReference>
<reference evidence="9 10" key="1">
    <citation type="submission" date="2020-08" db="EMBL/GenBank/DDBJ databases">
        <title>Genome public.</title>
        <authorList>
            <person name="Liu C."/>
            <person name="Sun Q."/>
        </authorList>
    </citation>
    <scope>NUCLEOTIDE SEQUENCE [LARGE SCALE GENOMIC DNA]</scope>
    <source>
        <strain evidence="9 10">BX17</strain>
    </source>
</reference>
<evidence type="ECO:0000256" key="3">
    <source>
        <dbReference type="ARBA" id="ARBA00022475"/>
    </source>
</evidence>
<dbReference type="RefSeq" id="WP_117854087.1">
    <property type="nucleotide sequence ID" value="NZ_JACOOT010000026.1"/>
</dbReference>
<dbReference type="GO" id="GO:0005886">
    <property type="term" value="C:plasma membrane"/>
    <property type="evidence" value="ECO:0007669"/>
    <property type="project" value="UniProtKB-SubCell"/>
</dbReference>
<keyword evidence="9" id="KW-0808">Transferase</keyword>
<evidence type="ECO:0000259" key="8">
    <source>
        <dbReference type="Pfam" id="PF02706"/>
    </source>
</evidence>
<dbReference type="Pfam" id="PF02706">
    <property type="entry name" value="Wzz"/>
    <property type="match status" value="1"/>
</dbReference>
<keyword evidence="5 7" id="KW-1133">Transmembrane helix</keyword>
<feature type="transmembrane region" description="Helical" evidence="7">
    <location>
        <begin position="184"/>
        <end position="204"/>
    </location>
</feature>
<keyword evidence="9" id="KW-0829">Tyrosine-protein kinase</keyword>
<gene>
    <name evidence="9" type="ORF">H8S54_11750</name>
</gene>
<dbReference type="PANTHER" id="PTHR32309:SF13">
    <property type="entry name" value="FERRIC ENTEROBACTIN TRANSPORT PROTEIN FEPE"/>
    <property type="match status" value="1"/>
</dbReference>
<dbReference type="InterPro" id="IPR050445">
    <property type="entry name" value="Bact_polysacc_biosynth/exp"/>
</dbReference>
<keyword evidence="3" id="KW-1003">Cell membrane</keyword>
<comment type="caution">
    <text evidence="9">The sequence shown here is derived from an EMBL/GenBank/DDBJ whole genome shotgun (WGS) entry which is preliminary data.</text>
</comment>
<evidence type="ECO:0000313" key="10">
    <source>
        <dbReference type="Proteomes" id="UP000652847"/>
    </source>
</evidence>
<evidence type="ECO:0000256" key="2">
    <source>
        <dbReference type="ARBA" id="ARBA00006683"/>
    </source>
</evidence>
<feature type="transmembrane region" description="Helical" evidence="7">
    <location>
        <begin position="27"/>
        <end position="50"/>
    </location>
</feature>
<feature type="domain" description="Polysaccharide chain length determinant N-terminal" evidence="8">
    <location>
        <begin position="13"/>
        <end position="102"/>
    </location>
</feature>
<dbReference type="EMBL" id="JACOOT010000026">
    <property type="protein sequence ID" value="MBC5651769.1"/>
    <property type="molecule type" value="Genomic_DNA"/>
</dbReference>
<dbReference type="InterPro" id="IPR003856">
    <property type="entry name" value="LPS_length_determ_N"/>
</dbReference>